<evidence type="ECO:0000256" key="2">
    <source>
        <dbReference type="ARBA" id="ARBA00034247"/>
    </source>
</evidence>
<keyword evidence="3" id="KW-0472">Membrane</keyword>
<name>A0A6P1ZHH4_9BACT</name>
<dbReference type="PANTHER" id="PTHR45138:SF9">
    <property type="entry name" value="DIGUANYLATE CYCLASE DGCM-RELATED"/>
    <property type="match status" value="1"/>
</dbReference>
<evidence type="ECO:0000256" key="1">
    <source>
        <dbReference type="ARBA" id="ARBA00012528"/>
    </source>
</evidence>
<dbReference type="CDD" id="cd18774">
    <property type="entry name" value="PDC2_HK_sensor"/>
    <property type="match status" value="1"/>
</dbReference>
<keyword evidence="3" id="KW-1133">Transmembrane helix</keyword>
<dbReference type="EMBL" id="QMIF01000006">
    <property type="protein sequence ID" value="TVM33723.1"/>
    <property type="molecule type" value="Genomic_DNA"/>
</dbReference>
<dbReference type="EC" id="2.7.7.65" evidence="1"/>
<comment type="caution">
    <text evidence="6">The sequence shown here is derived from an EMBL/GenBank/DDBJ whole genome shotgun (WGS) entry which is preliminary data.</text>
</comment>
<feature type="transmembrane region" description="Helical" evidence="3">
    <location>
        <begin position="363"/>
        <end position="384"/>
    </location>
</feature>
<dbReference type="SUPFAM" id="SSF55073">
    <property type="entry name" value="Nucleotide cyclase"/>
    <property type="match status" value="1"/>
</dbReference>
<dbReference type="GO" id="GO:0007165">
    <property type="term" value="P:signal transduction"/>
    <property type="evidence" value="ECO:0007669"/>
    <property type="project" value="InterPro"/>
</dbReference>
<dbReference type="InterPro" id="IPR003660">
    <property type="entry name" value="HAMP_dom"/>
</dbReference>
<comment type="catalytic activity">
    <reaction evidence="2">
        <text>2 GTP = 3',3'-c-di-GMP + 2 diphosphate</text>
        <dbReference type="Rhea" id="RHEA:24898"/>
        <dbReference type="ChEBI" id="CHEBI:33019"/>
        <dbReference type="ChEBI" id="CHEBI:37565"/>
        <dbReference type="ChEBI" id="CHEBI:58805"/>
        <dbReference type="EC" id="2.7.7.65"/>
    </reaction>
</comment>
<sequence>MDVIQRPQRLSRQILMKVLLLGVIIVSIATIVCYFIIYDQSKQRSLASLRQYMLERKQLEDRVFIDAHNDLSLFRDEFLKLYRSDMDFTDDDFWTMYFVDADKATRMKERFFSGFIDKHLGRSWGVTSFIGNNQPVEDRDFMRRLLIAYILVNRYGPAWASTGMLHASYPENGITIFSPDAPWGLQAEPDLPMNELGTIKATLQSVNPERKPVWTGLYYDETVDRWTITFEMPVDYEGRHLVNPSLDVHLASIMRRLDSDSLEGTNSYIISKNGFLVAHPGKLRDELKRQGTLSLYKIGDPDLTRMYQELSQATPDADGISIVEDDDGGNYLIAAELSGPEWWLVMALPETLLVKEAHQASRIVLLFGFLLFVAYYVAVCVVITRHVKAPLRSLQEATSLVAKGEYNTVIQSPQLLPLQQKNEIGQLAGMFLNMCQEINDAQSNLQGLVDSRTQELEAANIQLRRLSLLDGLTGIHNRRSFDRDIGAVFRQVQNGVESFFLMLIDVDHFKAFNDIHGHAAGDVALRTVAQLVAGNIRKEDRAYRYGGEEIAVIFNTGDEDAAYACGERIVKAVRGAAIEHRGSPHGLVTISAGMVRYSDRFQTVTDMVNVADACLYEAKSSGRNCLVTDAVE</sequence>
<dbReference type="Gene3D" id="3.30.70.270">
    <property type="match status" value="1"/>
</dbReference>
<dbReference type="GO" id="GO:0016020">
    <property type="term" value="C:membrane"/>
    <property type="evidence" value="ECO:0007669"/>
    <property type="project" value="InterPro"/>
</dbReference>
<dbReference type="AlphaFoldDB" id="A0A6P1ZHH4"/>
<dbReference type="InterPro" id="IPR050469">
    <property type="entry name" value="Diguanylate_Cyclase"/>
</dbReference>
<keyword evidence="3" id="KW-0812">Transmembrane</keyword>
<dbReference type="InterPro" id="IPR000160">
    <property type="entry name" value="GGDEF_dom"/>
</dbReference>
<evidence type="ECO:0000256" key="3">
    <source>
        <dbReference type="SAM" id="Phobius"/>
    </source>
</evidence>
<dbReference type="Proteomes" id="UP000434052">
    <property type="component" value="Unassembled WGS sequence"/>
</dbReference>
<feature type="domain" description="HAMP" evidence="4">
    <location>
        <begin position="385"/>
        <end position="443"/>
    </location>
</feature>
<feature type="domain" description="GGDEF" evidence="5">
    <location>
        <begin position="497"/>
        <end position="631"/>
    </location>
</feature>
<dbReference type="PANTHER" id="PTHR45138">
    <property type="entry name" value="REGULATORY COMPONENTS OF SENSORY TRANSDUCTION SYSTEM"/>
    <property type="match status" value="1"/>
</dbReference>
<dbReference type="PROSITE" id="PS50887">
    <property type="entry name" value="GGDEF"/>
    <property type="match status" value="1"/>
</dbReference>
<accession>A0A6P1ZHH4</accession>
<protein>
    <recommendedName>
        <fullName evidence="1">diguanylate cyclase</fullName>
        <ecNumber evidence="1">2.7.7.65</ecNumber>
    </recommendedName>
</protein>
<dbReference type="GO" id="GO:0052621">
    <property type="term" value="F:diguanylate cyclase activity"/>
    <property type="evidence" value="ECO:0007669"/>
    <property type="project" value="UniProtKB-EC"/>
</dbReference>
<dbReference type="Gene3D" id="3.30.450.20">
    <property type="entry name" value="PAS domain"/>
    <property type="match status" value="2"/>
</dbReference>
<evidence type="ECO:0000313" key="6">
    <source>
        <dbReference type="EMBL" id="TVM33723.1"/>
    </source>
</evidence>
<evidence type="ECO:0000313" key="7">
    <source>
        <dbReference type="Proteomes" id="UP000434052"/>
    </source>
</evidence>
<dbReference type="CDD" id="cd01949">
    <property type="entry name" value="GGDEF"/>
    <property type="match status" value="1"/>
</dbReference>
<dbReference type="SMART" id="SM00267">
    <property type="entry name" value="GGDEF"/>
    <property type="match status" value="1"/>
</dbReference>
<gene>
    <name evidence="6" type="ORF">DQK91_10900</name>
</gene>
<reference evidence="6 7" key="1">
    <citation type="submission" date="2018-06" db="EMBL/GenBank/DDBJ databases">
        <title>Complete genome of Desulfovibrio marinus P48SEP.</title>
        <authorList>
            <person name="Crispim J.S."/>
            <person name="Vidigal P.M.P."/>
            <person name="Silva L.C.F."/>
            <person name="Araujo L.C."/>
            <person name="Laguardia C.N."/>
            <person name="Dias R.S."/>
            <person name="Sousa M.P."/>
            <person name="Paula S.O."/>
            <person name="Silva C."/>
        </authorList>
    </citation>
    <scope>NUCLEOTIDE SEQUENCE [LARGE SCALE GENOMIC DNA]</scope>
    <source>
        <strain evidence="6 7">P48SEP</strain>
    </source>
</reference>
<dbReference type="Pfam" id="PF00990">
    <property type="entry name" value="GGDEF"/>
    <property type="match status" value="1"/>
</dbReference>
<dbReference type="CDD" id="cd06225">
    <property type="entry name" value="HAMP"/>
    <property type="match status" value="1"/>
</dbReference>
<dbReference type="Gene3D" id="6.10.340.10">
    <property type="match status" value="1"/>
</dbReference>
<dbReference type="PROSITE" id="PS50885">
    <property type="entry name" value="HAMP"/>
    <property type="match status" value="1"/>
</dbReference>
<evidence type="ECO:0000259" key="5">
    <source>
        <dbReference type="PROSITE" id="PS50887"/>
    </source>
</evidence>
<dbReference type="FunFam" id="3.30.70.270:FF:000001">
    <property type="entry name" value="Diguanylate cyclase domain protein"/>
    <property type="match status" value="1"/>
</dbReference>
<dbReference type="InterPro" id="IPR043128">
    <property type="entry name" value="Rev_trsase/Diguanyl_cyclase"/>
</dbReference>
<proteinExistence type="predicted"/>
<dbReference type="OrthoDB" id="9812260at2"/>
<evidence type="ECO:0000259" key="4">
    <source>
        <dbReference type="PROSITE" id="PS50885"/>
    </source>
</evidence>
<dbReference type="SMART" id="SM00304">
    <property type="entry name" value="HAMP"/>
    <property type="match status" value="1"/>
</dbReference>
<feature type="transmembrane region" description="Helical" evidence="3">
    <location>
        <begin position="14"/>
        <end position="37"/>
    </location>
</feature>
<dbReference type="NCBIfam" id="TIGR00254">
    <property type="entry name" value="GGDEF"/>
    <property type="match status" value="1"/>
</dbReference>
<organism evidence="6 7">
    <name type="scientific">Oceanidesulfovibrio marinus</name>
    <dbReference type="NCBI Taxonomy" id="370038"/>
    <lineage>
        <taxon>Bacteria</taxon>
        <taxon>Pseudomonadati</taxon>
        <taxon>Thermodesulfobacteriota</taxon>
        <taxon>Desulfovibrionia</taxon>
        <taxon>Desulfovibrionales</taxon>
        <taxon>Desulfovibrionaceae</taxon>
        <taxon>Oceanidesulfovibrio</taxon>
    </lineage>
</organism>
<dbReference type="InterPro" id="IPR029787">
    <property type="entry name" value="Nucleotide_cyclase"/>
</dbReference>